<dbReference type="EMBL" id="PVSR01000019">
    <property type="protein sequence ID" value="PRW63106.1"/>
    <property type="molecule type" value="Genomic_DNA"/>
</dbReference>
<proteinExistence type="predicted"/>
<dbReference type="AlphaFoldDB" id="A0A2T0GVF9"/>
<accession>A0A2T0GVF9</accession>
<reference evidence="3 4" key="1">
    <citation type="submission" date="2018-03" db="EMBL/GenBank/DDBJ databases">
        <title>Actinopolyspora mortivallis from Sahara, screening for active biomolecules.</title>
        <authorList>
            <person name="Selama O."/>
            <person name="Wellington E.M.H."/>
            <person name="Hacene H."/>
        </authorList>
    </citation>
    <scope>NUCLEOTIDE SEQUENCE [LARGE SCALE GENOMIC DNA]</scope>
    <source>
        <strain evidence="3 4">M5A</strain>
    </source>
</reference>
<comment type="caution">
    <text evidence="3">The sequence shown here is derived from an EMBL/GenBank/DDBJ whole genome shotgun (WGS) entry which is preliminary data.</text>
</comment>
<keyword evidence="4" id="KW-1185">Reference proteome</keyword>
<feature type="region of interest" description="Disordered" evidence="1">
    <location>
        <begin position="99"/>
        <end position="121"/>
    </location>
</feature>
<dbReference type="InParanoid" id="A0A2T0GVF9"/>
<evidence type="ECO:0000256" key="1">
    <source>
        <dbReference type="SAM" id="MobiDB-lite"/>
    </source>
</evidence>
<feature type="domain" description="NTP pyrophosphohydrolase MazG-like" evidence="2">
    <location>
        <begin position="37"/>
        <end position="93"/>
    </location>
</feature>
<dbReference type="RefSeq" id="WP_106114007.1">
    <property type="nucleotide sequence ID" value="NZ_PVSR01000019.1"/>
</dbReference>
<dbReference type="Pfam" id="PF03819">
    <property type="entry name" value="MazG"/>
    <property type="match status" value="1"/>
</dbReference>
<organism evidence="3 4">
    <name type="scientific">Actinopolyspora mortivallis</name>
    <dbReference type="NCBI Taxonomy" id="33906"/>
    <lineage>
        <taxon>Bacteria</taxon>
        <taxon>Bacillati</taxon>
        <taxon>Actinomycetota</taxon>
        <taxon>Actinomycetes</taxon>
        <taxon>Actinopolysporales</taxon>
        <taxon>Actinopolysporaceae</taxon>
        <taxon>Actinopolyspora</taxon>
    </lineage>
</organism>
<dbReference type="SUPFAM" id="SSF101386">
    <property type="entry name" value="all-alpha NTP pyrophosphatases"/>
    <property type="match status" value="1"/>
</dbReference>
<dbReference type="Gene3D" id="1.10.287.1080">
    <property type="entry name" value="MazG-like"/>
    <property type="match status" value="1"/>
</dbReference>
<evidence type="ECO:0000313" key="4">
    <source>
        <dbReference type="Proteomes" id="UP000239352"/>
    </source>
</evidence>
<keyword evidence="3" id="KW-0378">Hydrolase</keyword>
<dbReference type="GO" id="GO:0016787">
    <property type="term" value="F:hydrolase activity"/>
    <property type="evidence" value="ECO:0007669"/>
    <property type="project" value="UniProtKB-KW"/>
</dbReference>
<protein>
    <submittedName>
        <fullName evidence="3">Pyrophosphohydrolase</fullName>
    </submittedName>
</protein>
<dbReference type="PANTHER" id="PTHR42702:SF1">
    <property type="entry name" value="REGULATORY PROTEIN FOR BETA-LACTAMASE"/>
    <property type="match status" value="1"/>
</dbReference>
<gene>
    <name evidence="3" type="ORF">CEP50_11780</name>
</gene>
<name>A0A2T0GVF9_ACTMO</name>
<evidence type="ECO:0000259" key="2">
    <source>
        <dbReference type="Pfam" id="PF03819"/>
    </source>
</evidence>
<sequence length="121" mass="13473">MRPLPTQAGLAEIQRYVAEMETERGFADSPVLEQCLKLGEEYGELCKAVRKSSGLPIEAGSTTSDVGDELADLLIYLCAVANRLNIDLDHALRTKERVNETRTWSREPEERTELPGGFTPH</sequence>
<dbReference type="Proteomes" id="UP000239352">
    <property type="component" value="Unassembled WGS sequence"/>
</dbReference>
<evidence type="ECO:0000313" key="3">
    <source>
        <dbReference type="EMBL" id="PRW63106.1"/>
    </source>
</evidence>
<dbReference type="InterPro" id="IPR004518">
    <property type="entry name" value="MazG-like_dom"/>
</dbReference>
<dbReference type="PANTHER" id="PTHR42702">
    <property type="entry name" value="NUCLEOTIDE PYROPHOSPHOHYDROLASE"/>
    <property type="match status" value="1"/>
</dbReference>
<dbReference type="STRING" id="1050202.GCA_000384035_00161"/>
<feature type="compositionally biased region" description="Basic and acidic residues" evidence="1">
    <location>
        <begin position="99"/>
        <end position="113"/>
    </location>
</feature>